<name>M3CKT5_SPHMS</name>
<evidence type="ECO:0000313" key="2">
    <source>
        <dbReference type="EMBL" id="EMF14378.1"/>
    </source>
</evidence>
<accession>M3CKT5</accession>
<sequence length="66" mass="7784">MRAFLKAFLKDKPEWPYWPVLSLFFADNVRNRRCCDRERVNQEAAARKAVLRESQPDEPPPPPSQN</sequence>
<dbReference type="RefSeq" id="XP_016762499.1">
    <property type="nucleotide sequence ID" value="XM_016901188.1"/>
</dbReference>
<keyword evidence="3" id="KW-1185">Reference proteome</keyword>
<dbReference type="AlphaFoldDB" id="M3CKT5"/>
<gene>
    <name evidence="2" type="ORF">SEPMUDRAFT_115654</name>
</gene>
<protein>
    <submittedName>
        <fullName evidence="2">Uncharacterized protein</fullName>
    </submittedName>
</protein>
<dbReference type="HOGENOM" id="CLU_2832822_0_0_1"/>
<dbReference type="Proteomes" id="UP000016931">
    <property type="component" value="Unassembled WGS sequence"/>
</dbReference>
<proteinExistence type="predicted"/>
<feature type="compositionally biased region" description="Pro residues" evidence="1">
    <location>
        <begin position="57"/>
        <end position="66"/>
    </location>
</feature>
<dbReference type="GeneID" id="27898325"/>
<organism evidence="2 3">
    <name type="scientific">Sphaerulina musiva (strain SO2202)</name>
    <name type="common">Poplar stem canker fungus</name>
    <name type="synonym">Septoria musiva</name>
    <dbReference type="NCBI Taxonomy" id="692275"/>
    <lineage>
        <taxon>Eukaryota</taxon>
        <taxon>Fungi</taxon>
        <taxon>Dikarya</taxon>
        <taxon>Ascomycota</taxon>
        <taxon>Pezizomycotina</taxon>
        <taxon>Dothideomycetes</taxon>
        <taxon>Dothideomycetidae</taxon>
        <taxon>Mycosphaerellales</taxon>
        <taxon>Mycosphaerellaceae</taxon>
        <taxon>Sphaerulina</taxon>
    </lineage>
</organism>
<dbReference type="EMBL" id="KB456262">
    <property type="protein sequence ID" value="EMF14378.1"/>
    <property type="molecule type" value="Genomic_DNA"/>
</dbReference>
<reference evidence="2 3" key="1">
    <citation type="journal article" date="2012" name="PLoS Pathog.">
        <title>Diverse lifestyles and strategies of plant pathogenesis encoded in the genomes of eighteen Dothideomycetes fungi.</title>
        <authorList>
            <person name="Ohm R.A."/>
            <person name="Feau N."/>
            <person name="Henrissat B."/>
            <person name="Schoch C.L."/>
            <person name="Horwitz B.A."/>
            <person name="Barry K.W."/>
            <person name="Condon B.J."/>
            <person name="Copeland A.C."/>
            <person name="Dhillon B."/>
            <person name="Glaser F."/>
            <person name="Hesse C.N."/>
            <person name="Kosti I."/>
            <person name="LaButti K."/>
            <person name="Lindquist E.A."/>
            <person name="Lucas S."/>
            <person name="Salamov A.A."/>
            <person name="Bradshaw R.E."/>
            <person name="Ciuffetti L."/>
            <person name="Hamelin R.C."/>
            <person name="Kema G.H.J."/>
            <person name="Lawrence C."/>
            <person name="Scott J.A."/>
            <person name="Spatafora J.W."/>
            <person name="Turgeon B.G."/>
            <person name="de Wit P.J.G.M."/>
            <person name="Zhong S."/>
            <person name="Goodwin S.B."/>
            <person name="Grigoriev I.V."/>
        </authorList>
    </citation>
    <scope>NUCLEOTIDE SEQUENCE [LARGE SCALE GENOMIC DNA]</scope>
    <source>
        <strain evidence="2 3">SO2202</strain>
    </source>
</reference>
<evidence type="ECO:0000256" key="1">
    <source>
        <dbReference type="SAM" id="MobiDB-lite"/>
    </source>
</evidence>
<evidence type="ECO:0000313" key="3">
    <source>
        <dbReference type="Proteomes" id="UP000016931"/>
    </source>
</evidence>
<feature type="region of interest" description="Disordered" evidence="1">
    <location>
        <begin position="45"/>
        <end position="66"/>
    </location>
</feature>
<dbReference type="OrthoDB" id="5417628at2759"/>